<reference evidence="1 2" key="1">
    <citation type="submission" date="2023-07" db="EMBL/GenBank/DDBJ databases">
        <title>Sorghum-associated microbial communities from plants grown in Nebraska, USA.</title>
        <authorList>
            <person name="Schachtman D."/>
        </authorList>
    </citation>
    <scope>NUCLEOTIDE SEQUENCE [LARGE SCALE GENOMIC DNA]</scope>
    <source>
        <strain evidence="1 2">4249</strain>
    </source>
</reference>
<organism evidence="1 2">
    <name type="scientific">Hydrogenophaga palleronii</name>
    <dbReference type="NCBI Taxonomy" id="65655"/>
    <lineage>
        <taxon>Bacteria</taxon>
        <taxon>Pseudomonadati</taxon>
        <taxon>Pseudomonadota</taxon>
        <taxon>Betaproteobacteria</taxon>
        <taxon>Burkholderiales</taxon>
        <taxon>Comamonadaceae</taxon>
        <taxon>Hydrogenophaga</taxon>
    </lineage>
</organism>
<comment type="caution">
    <text evidence="1">The sequence shown here is derived from an EMBL/GenBank/DDBJ whole genome shotgun (WGS) entry which is preliminary data.</text>
</comment>
<dbReference type="Gene3D" id="3.30.70.1060">
    <property type="entry name" value="Dimeric alpha+beta barrel"/>
    <property type="match status" value="1"/>
</dbReference>
<accession>A0ABU1WQJ2</accession>
<dbReference type="InterPro" id="IPR011008">
    <property type="entry name" value="Dimeric_a/b-barrel"/>
</dbReference>
<evidence type="ECO:0000313" key="1">
    <source>
        <dbReference type="EMBL" id="MDR7151314.1"/>
    </source>
</evidence>
<name>A0ABU1WQJ2_9BURK</name>
<dbReference type="RefSeq" id="WP_310318472.1">
    <property type="nucleotide sequence ID" value="NZ_JAVDWU010000007.1"/>
</dbReference>
<sequence length="104" mass="11312">MHIIFLKFGPNRAQAGQWMAEHKRWMQQGIDDGSFLMTGSLDNAQGGAVLAANMDRETIQQRVDQDPFVIHQVVTAEIHTVAPSLLAQGMVPLLQANSSPTAAS</sequence>
<dbReference type="SUPFAM" id="SSF54909">
    <property type="entry name" value="Dimeric alpha+beta barrel"/>
    <property type="match status" value="1"/>
</dbReference>
<proteinExistence type="predicted"/>
<dbReference type="EMBL" id="JAVDWU010000007">
    <property type="protein sequence ID" value="MDR7151314.1"/>
    <property type="molecule type" value="Genomic_DNA"/>
</dbReference>
<keyword evidence="2" id="KW-1185">Reference proteome</keyword>
<gene>
    <name evidence="1" type="ORF">J2W49_003290</name>
</gene>
<evidence type="ECO:0000313" key="2">
    <source>
        <dbReference type="Proteomes" id="UP001265700"/>
    </source>
</evidence>
<dbReference type="Proteomes" id="UP001265700">
    <property type="component" value="Unassembled WGS sequence"/>
</dbReference>
<protein>
    <submittedName>
        <fullName evidence="1">Uncharacterized protein YciI</fullName>
    </submittedName>
</protein>